<evidence type="ECO:0000256" key="4">
    <source>
        <dbReference type="ARBA" id="ARBA00014846"/>
    </source>
</evidence>
<evidence type="ECO:0000256" key="6">
    <source>
        <dbReference type="ARBA" id="ARBA00022741"/>
    </source>
</evidence>
<dbReference type="EMBL" id="WIWT01000109">
    <property type="protein sequence ID" value="KAF3200276.1"/>
    <property type="molecule type" value="Genomic_DNA"/>
</dbReference>
<protein>
    <recommendedName>
        <fullName evidence="4 9">Inositol-pentakisphosphate 2-kinase</fullName>
        <ecNumber evidence="3 9">2.7.1.158</ecNumber>
    </recommendedName>
</protein>
<dbReference type="AlphaFoldDB" id="A0A6G1LTC1"/>
<dbReference type="PANTHER" id="PTHR14456">
    <property type="entry name" value="INOSITOL POLYPHOSPHATE KINASE 1"/>
    <property type="match status" value="1"/>
</dbReference>
<organism evidence="10 13">
    <name type="scientific">Orbilia oligospora</name>
    <name type="common">Nematode-trapping fungus</name>
    <name type="synonym">Arthrobotrys oligospora</name>
    <dbReference type="NCBI Taxonomy" id="2813651"/>
    <lineage>
        <taxon>Eukaryota</taxon>
        <taxon>Fungi</taxon>
        <taxon>Dikarya</taxon>
        <taxon>Ascomycota</taxon>
        <taxon>Pezizomycotina</taxon>
        <taxon>Orbiliomycetes</taxon>
        <taxon>Orbiliales</taxon>
        <taxon>Orbiliaceae</taxon>
        <taxon>Orbilia</taxon>
    </lineage>
</organism>
<evidence type="ECO:0000256" key="1">
    <source>
        <dbReference type="ARBA" id="ARBA00003979"/>
    </source>
</evidence>
<comment type="caution">
    <text evidence="10">The sequence shown here is derived from an EMBL/GenBank/DDBJ whole genome shotgun (WGS) entry which is preliminary data.</text>
</comment>
<dbReference type="Proteomes" id="UP000614610">
    <property type="component" value="Unassembled WGS sequence"/>
</dbReference>
<dbReference type="GO" id="GO:0005634">
    <property type="term" value="C:nucleus"/>
    <property type="evidence" value="ECO:0007669"/>
    <property type="project" value="TreeGrafter"/>
</dbReference>
<evidence type="ECO:0000256" key="3">
    <source>
        <dbReference type="ARBA" id="ARBA00012023"/>
    </source>
</evidence>
<keyword evidence="8 9" id="KW-0067">ATP-binding</keyword>
<comment type="function">
    <text evidence="9">Phosphorylates Ins(1,3,4,5,6)P5 at position 2 to form Ins(1,2,3,4,5,6)P6 (InsP6 or phytate).</text>
</comment>
<dbReference type="PANTHER" id="PTHR14456:SF2">
    <property type="entry name" value="INOSITOL-PENTAKISPHOSPHATE 2-KINASE"/>
    <property type="match status" value="1"/>
</dbReference>
<gene>
    <name evidence="10" type="primary">IPK1_1</name>
    <name evidence="11" type="ORF">TWF191_001620</name>
    <name evidence="10" type="ORF">TWF679_000848</name>
</gene>
<evidence type="ECO:0000256" key="5">
    <source>
        <dbReference type="ARBA" id="ARBA00022679"/>
    </source>
</evidence>
<dbReference type="EC" id="2.7.1.158" evidence="3 9"/>
<evidence type="ECO:0000313" key="10">
    <source>
        <dbReference type="EMBL" id="KAF3200276.1"/>
    </source>
</evidence>
<evidence type="ECO:0000313" key="11">
    <source>
        <dbReference type="EMBL" id="KAF3229066.1"/>
    </source>
</evidence>
<comment type="similarity">
    <text evidence="2">Belongs to the IPK1 type 1 family.</text>
</comment>
<evidence type="ECO:0000256" key="2">
    <source>
        <dbReference type="ARBA" id="ARBA00008305"/>
    </source>
</evidence>
<keyword evidence="7 9" id="KW-0418">Kinase</keyword>
<evidence type="ECO:0000256" key="9">
    <source>
        <dbReference type="RuleBase" id="RU364126"/>
    </source>
</evidence>
<accession>A0A6G1LTC1</accession>
<dbReference type="GO" id="GO:0032958">
    <property type="term" value="P:inositol phosphate biosynthetic process"/>
    <property type="evidence" value="ECO:0007669"/>
    <property type="project" value="TreeGrafter"/>
</dbReference>
<dbReference type="Pfam" id="PF06090">
    <property type="entry name" value="Ins_P5_2-kin"/>
    <property type="match status" value="1"/>
</dbReference>
<evidence type="ECO:0000313" key="13">
    <source>
        <dbReference type="Proteomes" id="UP000614610"/>
    </source>
</evidence>
<comment type="catalytic activity">
    <reaction evidence="9">
        <text>1D-myo-inositol 1,3,4,5,6-pentakisphosphate + ATP = 1D-myo-inositol hexakisphosphate + ADP + H(+)</text>
        <dbReference type="Rhea" id="RHEA:20313"/>
        <dbReference type="ChEBI" id="CHEBI:15378"/>
        <dbReference type="ChEBI" id="CHEBI:30616"/>
        <dbReference type="ChEBI" id="CHEBI:57733"/>
        <dbReference type="ChEBI" id="CHEBI:58130"/>
        <dbReference type="ChEBI" id="CHEBI:456216"/>
        <dbReference type="EC" id="2.7.1.158"/>
    </reaction>
</comment>
<evidence type="ECO:0000256" key="7">
    <source>
        <dbReference type="ARBA" id="ARBA00022777"/>
    </source>
</evidence>
<keyword evidence="6 9" id="KW-0547">Nucleotide-binding</keyword>
<name>A0A6G1LTC1_ORBOL</name>
<dbReference type="GO" id="GO:0035299">
    <property type="term" value="F:inositol-1,3,4,5,6-pentakisphosphate 2-kinase activity"/>
    <property type="evidence" value="ECO:0007669"/>
    <property type="project" value="UniProtKB-EC"/>
</dbReference>
<evidence type="ECO:0000256" key="8">
    <source>
        <dbReference type="ARBA" id="ARBA00022840"/>
    </source>
</evidence>
<sequence>MSTIQATGSHVKPSVPVLPDGLTLKYVAEGAANVIWRISLPDEQLTPPPTTIEKYSESTPPPSVVDTDVDISRVNGTTKANTTNAPTTTSAVTDYSHLLLRLRKCLPSSESNLLAYEYLSSVIMPLFPPGVMVGQELVKLPPALVVRANDTLHHLEKSGARPLHRQNLYLAGDPRLGEQQMEEGYAFLLEDMTPNTSLGEFLLEFKAKWLVQSPNAPQGWKRCRTCALRLRKYSRAIKKGKNFEWHGICPFDLVSNDQKRTKIAVRRILQQPRSEDEKLVGRVTSALMGCPQLSILKELQASLDPKGILGADHKSKEFLTAMTLRDCTFYVKVSPSDVQARLGDFDVKSGEAGKSDYWIETERELIDEGWYSGTEDGDYPWKAGGLDVVCRA</sequence>
<keyword evidence="5 9" id="KW-0808">Transferase</keyword>
<comment type="domain">
    <text evidence="9">The EXKPK motif is conserved in inositol-pentakisphosphate 2-kinases of both family 1 and 2.</text>
</comment>
<dbReference type="InterPro" id="IPR009286">
    <property type="entry name" value="Ins_P5_2-kin"/>
</dbReference>
<reference evidence="10 12" key="1">
    <citation type="submission" date="2019-06" db="EMBL/GenBank/DDBJ databases">
        <authorList>
            <person name="Palmer J.M."/>
        </authorList>
    </citation>
    <scope>NUCLEOTIDE SEQUENCE</scope>
    <source>
        <strain evidence="11 12">TWF191</strain>
        <strain evidence="10">TWF679</strain>
    </source>
</reference>
<dbReference type="OrthoDB" id="272370at2759"/>
<comment type="function">
    <text evidence="1">Has kinase activity and phosphorylates inositol-1,3,4,5,6-pentakisphosphate (Ins(1,3,4,5,6)P5) to produce 1,2,3,4,5,6-hexakisphosphate (InsP6), also known as phytate.</text>
</comment>
<dbReference type="EMBL" id="WIPF01000013">
    <property type="protein sequence ID" value="KAF3229066.1"/>
    <property type="molecule type" value="Genomic_DNA"/>
</dbReference>
<evidence type="ECO:0000313" key="12">
    <source>
        <dbReference type="Proteomes" id="UP000483672"/>
    </source>
</evidence>
<dbReference type="Proteomes" id="UP000483672">
    <property type="component" value="Unassembled WGS sequence"/>
</dbReference>
<dbReference type="GO" id="GO:0005524">
    <property type="term" value="F:ATP binding"/>
    <property type="evidence" value="ECO:0007669"/>
    <property type="project" value="UniProtKB-KW"/>
</dbReference>
<proteinExistence type="inferred from homology"/>